<dbReference type="InterPro" id="IPR003770">
    <property type="entry name" value="MLTG-like"/>
</dbReference>
<dbReference type="PANTHER" id="PTHR30518:SF2">
    <property type="entry name" value="ENDOLYTIC MUREIN TRANSGLYCOSYLASE"/>
    <property type="match status" value="1"/>
</dbReference>
<organism evidence="7">
    <name type="scientific">freshwater metagenome</name>
    <dbReference type="NCBI Taxonomy" id="449393"/>
    <lineage>
        <taxon>unclassified sequences</taxon>
        <taxon>metagenomes</taxon>
        <taxon>ecological metagenomes</taxon>
    </lineage>
</organism>
<evidence type="ECO:0000313" key="7">
    <source>
        <dbReference type="EMBL" id="CAB4856998.1"/>
    </source>
</evidence>
<keyword evidence="3" id="KW-1133">Transmembrane helix</keyword>
<dbReference type="Pfam" id="PF02618">
    <property type="entry name" value="YceG"/>
    <property type="match status" value="1"/>
</dbReference>
<keyword evidence="6" id="KW-0961">Cell wall biogenesis/degradation</keyword>
<gene>
    <name evidence="7" type="ORF">UFOPK3342_00215</name>
</gene>
<dbReference type="EMBL" id="CAFBLH010000004">
    <property type="protein sequence ID" value="CAB4856998.1"/>
    <property type="molecule type" value="Genomic_DNA"/>
</dbReference>
<evidence type="ECO:0000256" key="5">
    <source>
        <dbReference type="ARBA" id="ARBA00023239"/>
    </source>
</evidence>
<reference evidence="7" key="1">
    <citation type="submission" date="2020-05" db="EMBL/GenBank/DDBJ databases">
        <authorList>
            <person name="Chiriac C."/>
            <person name="Salcher M."/>
            <person name="Ghai R."/>
            <person name="Kavagutti S V."/>
        </authorList>
    </citation>
    <scope>NUCLEOTIDE SEQUENCE</scope>
</reference>
<evidence type="ECO:0000256" key="3">
    <source>
        <dbReference type="ARBA" id="ARBA00022989"/>
    </source>
</evidence>
<accession>A0A6J7CJM4</accession>
<name>A0A6J7CJM4_9ZZZZ</name>
<dbReference type="GO" id="GO:0016829">
    <property type="term" value="F:lyase activity"/>
    <property type="evidence" value="ECO:0007669"/>
    <property type="project" value="UniProtKB-KW"/>
</dbReference>
<dbReference type="GO" id="GO:0071555">
    <property type="term" value="P:cell wall organization"/>
    <property type="evidence" value="ECO:0007669"/>
    <property type="project" value="UniProtKB-KW"/>
</dbReference>
<evidence type="ECO:0000256" key="2">
    <source>
        <dbReference type="ARBA" id="ARBA00022692"/>
    </source>
</evidence>
<evidence type="ECO:0000256" key="1">
    <source>
        <dbReference type="ARBA" id="ARBA00022475"/>
    </source>
</evidence>
<protein>
    <submittedName>
        <fullName evidence="7">Unannotated protein</fullName>
    </submittedName>
</protein>
<dbReference type="AlphaFoldDB" id="A0A6J7CJM4"/>
<evidence type="ECO:0000256" key="6">
    <source>
        <dbReference type="ARBA" id="ARBA00023316"/>
    </source>
</evidence>
<keyword evidence="5" id="KW-0456">Lyase</keyword>
<sequence length="338" mass="37045">MRVKLLALALAVFLLLTATLHSLNSRVSVAPDFPTVSNIKNMEEIVIEIPIGASGSEVASLLFSNNIVKSSAAFFRIAVGDKKSERISPGAHRLTLGISAKQALEQLLDPTRIPNLLKIFEGAWKSEVIEMLRAYGFSQTQIDRAFKDVTLPKGFTSSEGLLFPAQYSFAKGTTALEAVQAMINRFTSEETGQNILAASSRYTPLQLLTIASIVQAEGDTKDFSQVARVVLNRLKISMPLEMDSTVHYIKRVRGQIFLSTSSTLIKSPYNTYENSGLPPTPIGNPGVDAMQAVLSPAVGDWLYLITVAPGDTRFTSSYSEFLSWKRLYEKNRKAGAFK</sequence>
<dbReference type="HAMAP" id="MF_02065">
    <property type="entry name" value="MltG"/>
    <property type="match status" value="1"/>
</dbReference>
<keyword evidence="1" id="KW-1003">Cell membrane</keyword>
<dbReference type="PANTHER" id="PTHR30518">
    <property type="entry name" value="ENDOLYTIC MUREIN TRANSGLYCOSYLASE"/>
    <property type="match status" value="1"/>
</dbReference>
<keyword evidence="4" id="KW-0472">Membrane</keyword>
<dbReference type="NCBIfam" id="TIGR00247">
    <property type="entry name" value="endolytic transglycosylase MltG"/>
    <property type="match status" value="1"/>
</dbReference>
<proteinExistence type="inferred from homology"/>
<dbReference type="Gene3D" id="3.30.1490.480">
    <property type="entry name" value="Endolytic murein transglycosylase"/>
    <property type="match status" value="1"/>
</dbReference>
<evidence type="ECO:0000256" key="4">
    <source>
        <dbReference type="ARBA" id="ARBA00023136"/>
    </source>
</evidence>
<keyword evidence="2" id="KW-0812">Transmembrane</keyword>